<feature type="domain" description="Tf2-1-like SH3-like" evidence="1">
    <location>
        <begin position="54"/>
        <end position="91"/>
    </location>
</feature>
<dbReference type="InterPro" id="IPR056924">
    <property type="entry name" value="SH3_Tf2-1"/>
</dbReference>
<dbReference type="PANTHER" id="PTHR46148">
    <property type="entry name" value="CHROMO DOMAIN-CONTAINING PROTEIN"/>
    <property type="match status" value="1"/>
</dbReference>
<sequence length="162" mass="19397">MDRLTKSAHLIPVHTDYSPQKLAKLLIRDRLKAAPDRKKSYTDLKRREIEYSEGDFVFLKRVGPTAYQLELPSELDRIHDVFHVSMLRRYRFDPTHIIPIEEIKVRPDLTFEEELVQILEGDVKVLRRKFIPLLKVLWCNHSSEETTWEPEDTMRQQYPHLF</sequence>
<reference evidence="2" key="1">
    <citation type="journal article" date="2020" name="Nat. Genet.">
        <title>Genomic diversifications of five Gossypium allopolyploid species and their impact on cotton improvement.</title>
        <authorList>
            <person name="Chen Z.J."/>
            <person name="Sreedasyam A."/>
            <person name="Ando A."/>
            <person name="Song Q."/>
            <person name="De Santiago L.M."/>
            <person name="Hulse-Kemp A.M."/>
            <person name="Ding M."/>
            <person name="Ye W."/>
            <person name="Kirkbride R.C."/>
            <person name="Jenkins J."/>
            <person name="Plott C."/>
            <person name="Lovell J."/>
            <person name="Lin Y.M."/>
            <person name="Vaughn R."/>
            <person name="Liu B."/>
            <person name="Simpson S."/>
            <person name="Scheffler B.E."/>
            <person name="Wen L."/>
            <person name="Saski C.A."/>
            <person name="Grover C.E."/>
            <person name="Hu G."/>
            <person name="Conover J.L."/>
            <person name="Carlson J.W."/>
            <person name="Shu S."/>
            <person name="Boston L.B."/>
            <person name="Williams M."/>
            <person name="Peterson D.G."/>
            <person name="McGee K."/>
            <person name="Jones D.C."/>
            <person name="Wendel J.F."/>
            <person name="Stelly D.M."/>
            <person name="Grimwood J."/>
            <person name="Schmutz J."/>
        </authorList>
    </citation>
    <scope>NUCLEOTIDE SEQUENCE [LARGE SCALE GENOMIC DNA]</scope>
    <source>
        <strain evidence="2">cv. TM-1</strain>
    </source>
</reference>
<dbReference type="Proteomes" id="UP000818029">
    <property type="component" value="Chromosome D02"/>
</dbReference>
<dbReference type="RefSeq" id="XP_016690758.1">
    <property type="nucleotide sequence ID" value="XM_016835269.1"/>
</dbReference>
<evidence type="ECO:0000259" key="1">
    <source>
        <dbReference type="Pfam" id="PF24626"/>
    </source>
</evidence>
<accession>A0A1U8JPV2</accession>
<dbReference type="GeneID" id="107907980"/>
<keyword evidence="2" id="KW-1185">Reference proteome</keyword>
<evidence type="ECO:0000313" key="3">
    <source>
        <dbReference type="RefSeq" id="XP_016690758.1"/>
    </source>
</evidence>
<dbReference type="PaxDb" id="3635-A0A1U8JPV2"/>
<dbReference type="PANTHER" id="PTHR46148:SF44">
    <property type="entry name" value="GAG-POL POLYPROTEIN"/>
    <property type="match status" value="1"/>
</dbReference>
<gene>
    <name evidence="3" type="primary">LOC107907980</name>
</gene>
<protein>
    <recommendedName>
        <fullName evidence="1">Tf2-1-like SH3-like domain-containing protein</fullName>
    </recommendedName>
</protein>
<dbReference type="SUPFAM" id="SSF54160">
    <property type="entry name" value="Chromo domain-like"/>
    <property type="match status" value="1"/>
</dbReference>
<organism evidence="2 3">
    <name type="scientific">Gossypium hirsutum</name>
    <name type="common">Upland cotton</name>
    <name type="synonym">Gossypium mexicanum</name>
    <dbReference type="NCBI Taxonomy" id="3635"/>
    <lineage>
        <taxon>Eukaryota</taxon>
        <taxon>Viridiplantae</taxon>
        <taxon>Streptophyta</taxon>
        <taxon>Embryophyta</taxon>
        <taxon>Tracheophyta</taxon>
        <taxon>Spermatophyta</taxon>
        <taxon>Magnoliopsida</taxon>
        <taxon>eudicotyledons</taxon>
        <taxon>Gunneridae</taxon>
        <taxon>Pentapetalae</taxon>
        <taxon>rosids</taxon>
        <taxon>malvids</taxon>
        <taxon>Malvales</taxon>
        <taxon>Malvaceae</taxon>
        <taxon>Malvoideae</taxon>
        <taxon>Gossypium</taxon>
    </lineage>
</organism>
<dbReference type="KEGG" id="ghi:107907980"/>
<proteinExistence type="predicted"/>
<evidence type="ECO:0000313" key="2">
    <source>
        <dbReference type="Proteomes" id="UP000818029"/>
    </source>
</evidence>
<dbReference type="Pfam" id="PF24626">
    <property type="entry name" value="SH3_Tf2-1"/>
    <property type="match status" value="1"/>
</dbReference>
<name>A0A1U8JPV2_GOSHI</name>
<dbReference type="InterPro" id="IPR016197">
    <property type="entry name" value="Chromo-like_dom_sf"/>
</dbReference>
<dbReference type="AlphaFoldDB" id="A0A1U8JPV2"/>
<reference evidence="3" key="2">
    <citation type="submission" date="2025-08" db="UniProtKB">
        <authorList>
            <consortium name="RefSeq"/>
        </authorList>
    </citation>
    <scope>IDENTIFICATION</scope>
</reference>
<dbReference type="STRING" id="3635.A0A1U8JPV2"/>